<dbReference type="SUPFAM" id="SSF56219">
    <property type="entry name" value="DNase I-like"/>
    <property type="match status" value="1"/>
</dbReference>
<keyword evidence="3" id="KW-1185">Reference proteome</keyword>
<protein>
    <recommendedName>
        <fullName evidence="4">Endonuclease/exonuclease/phosphatase domain-containing protein</fullName>
    </recommendedName>
</protein>
<comment type="caution">
    <text evidence="2">The sequence shown here is derived from an EMBL/GenBank/DDBJ whole genome shotgun (WGS) entry which is preliminary data.</text>
</comment>
<dbReference type="Gene3D" id="3.60.10.10">
    <property type="entry name" value="Endonuclease/exonuclease/phosphatase"/>
    <property type="match status" value="1"/>
</dbReference>
<sequence>MAVVVNPGLDRSGVFYTDNEFKQVPLIQNPFALGDSTRSTRPPTTWLLGSFGYSNPSTTITLQFKEFFPHVEEFKYLGVLFTSEGRMDHEIDRWISAAAAVMWSMYRSVVVKSIYVPTLTYGHELWVMTERIRSRIQAAEMSFLRSVVGRSLRDRVRSSITWEEFGVEPLLLHINLLRRPGLQSSASFDAGGRERGRRKDARGSRSAENGQRRGSSTEFRTLPFSILCSKTRGGGVCVYINTEWCRNSVLVSSSCSLLMEFVTVRCRPFYLPREFTTAFLFRMYIPPSANAKEVLCELNGAISGLQNAHPDRLFIIAGDFNHANLKSVLPKFHQHVDFAMRGTNTLDLVYTNILDAYRAEPHPHLDYSDHISVMLISAYRLLIRRSKQVLKQVKTWPAGAISALQDCFECTD</sequence>
<dbReference type="InterPro" id="IPR036691">
    <property type="entry name" value="Endo/exonu/phosph_ase_sf"/>
</dbReference>
<accession>A0AAE0V383</accession>
<dbReference type="Proteomes" id="UP001274896">
    <property type="component" value="Unassembled WGS sequence"/>
</dbReference>
<evidence type="ECO:0008006" key="4">
    <source>
        <dbReference type="Google" id="ProtNLM"/>
    </source>
</evidence>
<evidence type="ECO:0000256" key="1">
    <source>
        <dbReference type="SAM" id="MobiDB-lite"/>
    </source>
</evidence>
<name>A0AAE0V383_9TELE</name>
<dbReference type="PANTHER" id="PTHR47510">
    <property type="entry name" value="REVERSE TRANSCRIPTASE DOMAIN-CONTAINING PROTEIN"/>
    <property type="match status" value="1"/>
</dbReference>
<proteinExistence type="predicted"/>
<feature type="compositionally biased region" description="Polar residues" evidence="1">
    <location>
        <begin position="206"/>
        <end position="216"/>
    </location>
</feature>
<dbReference type="EMBL" id="JAUCMX010000010">
    <property type="protein sequence ID" value="KAK3533855.1"/>
    <property type="molecule type" value="Genomic_DNA"/>
</dbReference>
<dbReference type="AlphaFoldDB" id="A0AAE0V383"/>
<reference evidence="2" key="1">
    <citation type="submission" date="2023-06" db="EMBL/GenBank/DDBJ databases">
        <title>Male Hemibagrus guttatus genome.</title>
        <authorList>
            <person name="Bian C."/>
        </authorList>
    </citation>
    <scope>NUCLEOTIDE SEQUENCE</scope>
    <source>
        <strain evidence="2">Male_cb2023</strain>
        <tissue evidence="2">Muscle</tissue>
    </source>
</reference>
<dbReference type="PANTHER" id="PTHR47510:SF3">
    <property type="entry name" value="ENDO_EXONUCLEASE_PHOSPHATASE DOMAIN-CONTAINING PROTEIN"/>
    <property type="match status" value="1"/>
</dbReference>
<feature type="region of interest" description="Disordered" evidence="1">
    <location>
        <begin position="187"/>
        <end position="216"/>
    </location>
</feature>
<organism evidence="2 3">
    <name type="scientific">Hemibagrus guttatus</name>
    <dbReference type="NCBI Taxonomy" id="175788"/>
    <lineage>
        <taxon>Eukaryota</taxon>
        <taxon>Metazoa</taxon>
        <taxon>Chordata</taxon>
        <taxon>Craniata</taxon>
        <taxon>Vertebrata</taxon>
        <taxon>Euteleostomi</taxon>
        <taxon>Actinopterygii</taxon>
        <taxon>Neopterygii</taxon>
        <taxon>Teleostei</taxon>
        <taxon>Ostariophysi</taxon>
        <taxon>Siluriformes</taxon>
        <taxon>Bagridae</taxon>
        <taxon>Hemibagrus</taxon>
    </lineage>
</organism>
<gene>
    <name evidence="2" type="ORF">QTP70_032967</name>
</gene>
<evidence type="ECO:0000313" key="2">
    <source>
        <dbReference type="EMBL" id="KAK3533855.1"/>
    </source>
</evidence>
<evidence type="ECO:0000313" key="3">
    <source>
        <dbReference type="Proteomes" id="UP001274896"/>
    </source>
</evidence>